<dbReference type="Pfam" id="PF09601">
    <property type="entry name" value="DUF2459"/>
    <property type="match status" value="1"/>
</dbReference>
<dbReference type="NCBIfam" id="TIGR02117">
    <property type="entry name" value="chp_urease_rgn"/>
    <property type="match status" value="1"/>
</dbReference>
<protein>
    <submittedName>
        <fullName evidence="1">TIGR02117 family protein</fullName>
    </submittedName>
</protein>
<organism evidence="1 2">
    <name type="scientific">Mesorhizobium shangrilense</name>
    <dbReference type="NCBI Taxonomy" id="460060"/>
    <lineage>
        <taxon>Bacteria</taxon>
        <taxon>Pseudomonadati</taxon>
        <taxon>Pseudomonadota</taxon>
        <taxon>Alphaproteobacteria</taxon>
        <taxon>Hyphomicrobiales</taxon>
        <taxon>Phyllobacteriaceae</taxon>
        <taxon>Mesorhizobium</taxon>
    </lineage>
</organism>
<evidence type="ECO:0000313" key="1">
    <source>
        <dbReference type="EMBL" id="MET2827509.1"/>
    </source>
</evidence>
<dbReference type="RefSeq" id="WP_354459528.1">
    <property type="nucleotide sequence ID" value="NZ_JBEWSZ010000001.1"/>
</dbReference>
<dbReference type="EMBL" id="JBEWSZ010000001">
    <property type="protein sequence ID" value="MET2827509.1"/>
    <property type="molecule type" value="Genomic_DNA"/>
</dbReference>
<evidence type="ECO:0000313" key="2">
    <source>
        <dbReference type="Proteomes" id="UP001548832"/>
    </source>
</evidence>
<gene>
    <name evidence="1" type="ORF">ABVQ20_11040</name>
</gene>
<sequence length="222" mass="24338">MKKLARFLGLALIVAVLAVTLGTLVPRPLWATAGDKPTATRHILVLKNPIHTDIAIPVDDSVRQRFHFLIDGGIPTDMPEVRYIVFGWGGRAFYLETPTWSELKAVPVMKALTVDTSVMHVDVAGDISEPHPDVAGFDIGEDRFAALLDFIEASFQQGPNGPIHIENAKYSNFDGFFEANGHFNALVGCNTWTAAALRTAGLRTGWWNPLPVSLGLSMRLYN</sequence>
<comment type="caution">
    <text evidence="1">The sequence shown here is derived from an EMBL/GenBank/DDBJ whole genome shotgun (WGS) entry which is preliminary data.</text>
</comment>
<proteinExistence type="predicted"/>
<dbReference type="Proteomes" id="UP001548832">
    <property type="component" value="Unassembled WGS sequence"/>
</dbReference>
<keyword evidence="2" id="KW-1185">Reference proteome</keyword>
<dbReference type="InterPro" id="IPR011727">
    <property type="entry name" value="CHP02117"/>
</dbReference>
<name>A0ABV2DCB1_9HYPH</name>
<reference evidence="1 2" key="1">
    <citation type="submission" date="2024-06" db="EMBL/GenBank/DDBJ databases">
        <authorList>
            <person name="Kim D.-U."/>
        </authorList>
    </citation>
    <scope>NUCLEOTIDE SEQUENCE [LARGE SCALE GENOMIC DNA]</scope>
    <source>
        <strain evidence="1 2">KACC15460</strain>
    </source>
</reference>
<accession>A0ABV2DCB1</accession>